<reference evidence="1" key="1">
    <citation type="journal article" date="2014" name="Front. Microbiol.">
        <title>High frequency of phylogenetically diverse reductive dehalogenase-homologous genes in deep subseafloor sedimentary metagenomes.</title>
        <authorList>
            <person name="Kawai M."/>
            <person name="Futagami T."/>
            <person name="Toyoda A."/>
            <person name="Takaki Y."/>
            <person name="Nishi S."/>
            <person name="Hori S."/>
            <person name="Arai W."/>
            <person name="Tsubouchi T."/>
            <person name="Morono Y."/>
            <person name="Uchiyama I."/>
            <person name="Ito T."/>
            <person name="Fujiyama A."/>
            <person name="Inagaki F."/>
            <person name="Takami H."/>
        </authorList>
    </citation>
    <scope>NUCLEOTIDE SEQUENCE</scope>
    <source>
        <strain evidence="1">Expedition CK06-06</strain>
    </source>
</reference>
<proteinExistence type="predicted"/>
<protein>
    <submittedName>
        <fullName evidence="1">Uncharacterized protein</fullName>
    </submittedName>
</protein>
<organism evidence="1">
    <name type="scientific">marine sediment metagenome</name>
    <dbReference type="NCBI Taxonomy" id="412755"/>
    <lineage>
        <taxon>unclassified sequences</taxon>
        <taxon>metagenomes</taxon>
        <taxon>ecological metagenomes</taxon>
    </lineage>
</organism>
<feature type="non-terminal residue" evidence="1">
    <location>
        <position position="141"/>
    </location>
</feature>
<name>X1FN12_9ZZZZ</name>
<comment type="caution">
    <text evidence="1">The sequence shown here is derived from an EMBL/GenBank/DDBJ whole genome shotgun (WGS) entry which is preliminary data.</text>
</comment>
<dbReference type="EMBL" id="BARU01001315">
    <property type="protein sequence ID" value="GAH30769.1"/>
    <property type="molecule type" value="Genomic_DNA"/>
</dbReference>
<gene>
    <name evidence="1" type="ORF">S03H2_03537</name>
</gene>
<evidence type="ECO:0000313" key="1">
    <source>
        <dbReference type="EMBL" id="GAH30769.1"/>
    </source>
</evidence>
<sequence>MSKLELNKSISLLKDSFRTVDLRAAYYIHDGKWEYIISSLRFTNKTKEEVSSLQKKLENDIETTNFKIEFKALEIQDFKEYWKKICESAEHTVKKITNDEIDSFINYVKGRRTSNYLLDNDKEYNTIQFTIEFKDLNKKHH</sequence>
<accession>X1FN12</accession>
<dbReference type="AlphaFoldDB" id="X1FN12"/>